<keyword evidence="2" id="KW-1185">Reference proteome</keyword>
<dbReference type="EMBL" id="BOOB01000047">
    <property type="protein sequence ID" value="GIH35679.1"/>
    <property type="molecule type" value="Genomic_DNA"/>
</dbReference>
<evidence type="ECO:0000313" key="2">
    <source>
        <dbReference type="Proteomes" id="UP000651728"/>
    </source>
</evidence>
<gene>
    <name evidence="1" type="ORF">Mam01_58430</name>
</gene>
<protein>
    <submittedName>
        <fullName evidence="1">Uncharacterized protein</fullName>
    </submittedName>
</protein>
<comment type="caution">
    <text evidence="1">The sequence shown here is derived from an EMBL/GenBank/DDBJ whole genome shotgun (WGS) entry which is preliminary data.</text>
</comment>
<name>A0ABQ4FLI4_9ACTN</name>
<reference evidence="1 2" key="1">
    <citation type="submission" date="2021-01" db="EMBL/GenBank/DDBJ databases">
        <title>Whole genome shotgun sequence of Microbispora amethystogenes NBRC 101907.</title>
        <authorList>
            <person name="Komaki H."/>
            <person name="Tamura T."/>
        </authorList>
    </citation>
    <scope>NUCLEOTIDE SEQUENCE [LARGE SCALE GENOMIC DNA]</scope>
    <source>
        <strain evidence="1 2">NBRC 101907</strain>
    </source>
</reference>
<dbReference type="RefSeq" id="WP_204288387.1">
    <property type="nucleotide sequence ID" value="NZ_BAABEJ010000007.1"/>
</dbReference>
<organism evidence="1 2">
    <name type="scientific">Microbispora amethystogenes</name>
    <dbReference type="NCBI Taxonomy" id="1427754"/>
    <lineage>
        <taxon>Bacteria</taxon>
        <taxon>Bacillati</taxon>
        <taxon>Actinomycetota</taxon>
        <taxon>Actinomycetes</taxon>
        <taxon>Streptosporangiales</taxon>
        <taxon>Streptosporangiaceae</taxon>
        <taxon>Microbispora</taxon>
    </lineage>
</organism>
<sequence>MTIDSGRAVAYLEKLAAELEGRGFSVRIRDFEGLAPSLHVINLAAPILAESVLVAVDGDGECCFYFPWPERIAPVSDLLTAANRVDRVLAEVGR</sequence>
<dbReference type="Proteomes" id="UP000651728">
    <property type="component" value="Unassembled WGS sequence"/>
</dbReference>
<proteinExistence type="predicted"/>
<evidence type="ECO:0000313" key="1">
    <source>
        <dbReference type="EMBL" id="GIH35679.1"/>
    </source>
</evidence>
<accession>A0ABQ4FLI4</accession>